<proteinExistence type="inferred from homology"/>
<gene>
    <name evidence="6" type="ORF">RFM51_00160</name>
</gene>
<dbReference type="RefSeq" id="WP_320211835.1">
    <property type="nucleotide sequence ID" value="NZ_JAVIIS010000001.1"/>
</dbReference>
<dbReference type="GO" id="GO:0005524">
    <property type="term" value="F:ATP binding"/>
    <property type="evidence" value="ECO:0007669"/>
    <property type="project" value="UniProtKB-KW"/>
</dbReference>
<dbReference type="InterPro" id="IPR050683">
    <property type="entry name" value="Bact_Polysacc_Export_ATP-bd"/>
</dbReference>
<name>A0ABU4WPM7_9HYPH</name>
<protein>
    <submittedName>
        <fullName evidence="6">ABC transporter ATP-binding protein</fullName>
    </submittedName>
</protein>
<dbReference type="Pfam" id="PF00005">
    <property type="entry name" value="ABC_tran"/>
    <property type="match status" value="1"/>
</dbReference>
<dbReference type="SMART" id="SM00382">
    <property type="entry name" value="AAA"/>
    <property type="match status" value="1"/>
</dbReference>
<dbReference type="InterPro" id="IPR003593">
    <property type="entry name" value="AAA+_ATPase"/>
</dbReference>
<accession>A0ABU4WPM7</accession>
<reference evidence="6 7" key="1">
    <citation type="submission" date="2023-08" db="EMBL/GenBank/DDBJ databases">
        <title>Implementing the SeqCode for naming new Mesorhizobium species isolated from Vachellia karroo root nodules.</title>
        <authorList>
            <person name="Van Lill M."/>
        </authorList>
    </citation>
    <scope>NUCLEOTIDE SEQUENCE [LARGE SCALE GENOMIC DNA]</scope>
    <source>
        <strain evidence="6 7">VK3E</strain>
    </source>
</reference>
<evidence type="ECO:0000313" key="6">
    <source>
        <dbReference type="EMBL" id="MDX8437983.1"/>
    </source>
</evidence>
<keyword evidence="7" id="KW-1185">Reference proteome</keyword>
<evidence type="ECO:0000259" key="5">
    <source>
        <dbReference type="PROSITE" id="PS50893"/>
    </source>
</evidence>
<dbReference type="Gene3D" id="3.40.50.300">
    <property type="entry name" value="P-loop containing nucleotide triphosphate hydrolases"/>
    <property type="match status" value="1"/>
</dbReference>
<dbReference type="EMBL" id="JAVIIS010000001">
    <property type="protein sequence ID" value="MDX8437983.1"/>
    <property type="molecule type" value="Genomic_DNA"/>
</dbReference>
<evidence type="ECO:0000256" key="2">
    <source>
        <dbReference type="ARBA" id="ARBA00022448"/>
    </source>
</evidence>
<comment type="similarity">
    <text evidence="1">Belongs to the ABC transporter superfamily.</text>
</comment>
<evidence type="ECO:0000313" key="7">
    <source>
        <dbReference type="Proteomes" id="UP001272097"/>
    </source>
</evidence>
<keyword evidence="2" id="KW-0813">Transport</keyword>
<feature type="domain" description="ABC transporter" evidence="5">
    <location>
        <begin position="30"/>
        <end position="247"/>
    </location>
</feature>
<dbReference type="InterPro" id="IPR027417">
    <property type="entry name" value="P-loop_NTPase"/>
</dbReference>
<comment type="caution">
    <text evidence="6">The sequence shown here is derived from an EMBL/GenBank/DDBJ whole genome shotgun (WGS) entry which is preliminary data.</text>
</comment>
<evidence type="ECO:0000256" key="4">
    <source>
        <dbReference type="ARBA" id="ARBA00022840"/>
    </source>
</evidence>
<dbReference type="CDD" id="cd03220">
    <property type="entry name" value="ABC_KpsT_Wzt"/>
    <property type="match status" value="1"/>
</dbReference>
<keyword evidence="4 6" id="KW-0067">ATP-binding</keyword>
<dbReference type="PANTHER" id="PTHR46743:SF2">
    <property type="entry name" value="TEICHOIC ACIDS EXPORT ATP-BINDING PROTEIN TAGH"/>
    <property type="match status" value="1"/>
</dbReference>
<dbReference type="PROSITE" id="PS00211">
    <property type="entry name" value="ABC_TRANSPORTER_1"/>
    <property type="match status" value="1"/>
</dbReference>
<organism evidence="6 7">
    <name type="scientific">Mesorhizobium australafricanum</name>
    <dbReference type="NCBI Taxonomy" id="3072311"/>
    <lineage>
        <taxon>Bacteria</taxon>
        <taxon>Pseudomonadati</taxon>
        <taxon>Pseudomonadota</taxon>
        <taxon>Alphaproteobacteria</taxon>
        <taxon>Hyphomicrobiales</taxon>
        <taxon>Phyllobacteriaceae</taxon>
        <taxon>Mesorhizobium</taxon>
    </lineage>
</organism>
<evidence type="ECO:0000256" key="3">
    <source>
        <dbReference type="ARBA" id="ARBA00022741"/>
    </source>
</evidence>
<dbReference type="PANTHER" id="PTHR46743">
    <property type="entry name" value="TEICHOIC ACIDS EXPORT ATP-BINDING PROTEIN TAGH"/>
    <property type="match status" value="1"/>
</dbReference>
<dbReference type="InterPro" id="IPR015860">
    <property type="entry name" value="ABC_transpr_TagH-like"/>
</dbReference>
<dbReference type="Proteomes" id="UP001272097">
    <property type="component" value="Unassembled WGS sequence"/>
</dbReference>
<dbReference type="PROSITE" id="PS50893">
    <property type="entry name" value="ABC_TRANSPORTER_2"/>
    <property type="match status" value="1"/>
</dbReference>
<dbReference type="InterPro" id="IPR017871">
    <property type="entry name" value="ABC_transporter-like_CS"/>
</dbReference>
<dbReference type="InterPro" id="IPR003439">
    <property type="entry name" value="ABC_transporter-like_ATP-bd"/>
</dbReference>
<keyword evidence="3" id="KW-0547">Nucleotide-binding</keyword>
<dbReference type="SUPFAM" id="SSF52540">
    <property type="entry name" value="P-loop containing nucleoside triphosphate hydrolases"/>
    <property type="match status" value="1"/>
</dbReference>
<evidence type="ECO:0000256" key="1">
    <source>
        <dbReference type="ARBA" id="ARBA00005417"/>
    </source>
</evidence>
<sequence length="250" mass="27752">MSEFAIKLDEVGIRFQGERDGGGLKDWLASRLPGRQRGPSTYCVDALRHVNLRIGSGERVGLIGLNGAGKSTLLKVMAKIYPPTSGTVTVRGHICPMFEFATGFEMNQSGRDNIRIRGLLLGMSPAEIEEKLPEIAEFTELGDFLDYPVRTYSAGMFVRLAFAVSTSINPEILLIDEVMGAGDIKFADKAKRRMYEFMEQGKILVFASHTQALLESFCRRTIWLDRGGVRMDGETSEVLESYSRTNLPTT</sequence>